<sequence>MSNDKLTVRLPQLHIGQISGVKARLLHRLMQRVKQRIVRLVYLHALIRQFQRILFVAQQQL</sequence>
<keyword evidence="2" id="KW-1185">Reference proteome</keyword>
<organism evidence="1 2">
    <name type="scientific">Candidatus Erwinia dacicola</name>
    <dbReference type="NCBI Taxonomy" id="252393"/>
    <lineage>
        <taxon>Bacteria</taxon>
        <taxon>Pseudomonadati</taxon>
        <taxon>Pseudomonadota</taxon>
        <taxon>Gammaproteobacteria</taxon>
        <taxon>Enterobacterales</taxon>
        <taxon>Erwiniaceae</taxon>
        <taxon>Erwinia</taxon>
    </lineage>
</organism>
<dbReference type="Proteomes" id="UP000244334">
    <property type="component" value="Unassembled WGS sequence"/>
</dbReference>
<dbReference type="AlphaFoldDB" id="A0A328TKJ6"/>
<accession>A0A328TKJ6</accession>
<name>A0A328TKJ6_9GAMM</name>
<reference evidence="1" key="1">
    <citation type="submission" date="2018-04" db="EMBL/GenBank/DDBJ databases">
        <title>Genomes of the Obligate Erwinia dacicola and Facultative Enterobacter sp. OLF Endosymbionts of the Olive Fruit fly, Bactrocera oleae.</title>
        <authorList>
            <person name="Estes A.M."/>
            <person name="Hearn D.J."/>
            <person name="Agarwal S."/>
            <person name="Pierson E.A."/>
            <person name="Dunning-Hotopp J.C."/>
        </authorList>
    </citation>
    <scope>NUCLEOTIDE SEQUENCE [LARGE SCALE GENOMIC DNA]</scope>
    <source>
        <strain evidence="1">Oroville</strain>
    </source>
</reference>
<proteinExistence type="predicted"/>
<protein>
    <submittedName>
        <fullName evidence="1">Uncharacterized protein</fullName>
    </submittedName>
</protein>
<evidence type="ECO:0000313" key="1">
    <source>
        <dbReference type="EMBL" id="RAP70620.1"/>
    </source>
</evidence>
<gene>
    <name evidence="1" type="ORF">ACZ87_02576</name>
</gene>
<dbReference type="EMBL" id="LJAM02000301">
    <property type="protein sequence ID" value="RAP70620.1"/>
    <property type="molecule type" value="Genomic_DNA"/>
</dbReference>
<comment type="caution">
    <text evidence="1">The sequence shown here is derived from an EMBL/GenBank/DDBJ whole genome shotgun (WGS) entry which is preliminary data.</text>
</comment>
<evidence type="ECO:0000313" key="2">
    <source>
        <dbReference type="Proteomes" id="UP000244334"/>
    </source>
</evidence>